<sequence length="414" mass="46813">MNDTMLFQNYSIDKKYYCCPKTLCKNFSQISYLVSHLKILDIDVVLEYISNNRGKIDSQNEFGWTALMIACRNCTIEKDAKLIKLLLECGANVNIQNNDGKTALMLLVKYSENNLDVIKLLLDNGADVNIKENSGWTALMSISVFHDKLHYVDVIKLLLEYNAEINLQSKGGWTALMLASKYSATNTDIVKLLLDNNADINLKNKDGWTALTIVSLHINDKSNIGTLKLLLESGINVNHQTNIGMTSINIISKNSKNDNNIDAIKMLMNYGADPNIIGTDGNSSLSFLSINNNIETILLLLDYGVDFKLNLKSSNFFSNLNFDGVIKIIDRIKKIAITKNIFSCVCNDVKKYVKHLHLEPNSFSLKLISIHWHLNTGEIEKIITWENLNIFDYFGIYDIDSLNLKIIDAIKYMD</sequence>
<dbReference type="InterPro" id="IPR036770">
    <property type="entry name" value="Ankyrin_rpt-contain_sf"/>
</dbReference>
<organism evidence="3 4">
    <name type="scientific">Cotonvirus japonicus</name>
    <dbReference type="NCBI Taxonomy" id="2811091"/>
    <lineage>
        <taxon>Viruses</taxon>
        <taxon>Varidnaviria</taxon>
        <taxon>Bamfordvirae</taxon>
        <taxon>Nucleocytoviricota</taxon>
        <taxon>Megaviricetes</taxon>
        <taxon>Imitervirales</taxon>
        <taxon>Mimiviridae</taxon>
        <taxon>Megamimivirinae</taxon>
        <taxon>Cotonvirus</taxon>
        <taxon>Cotonvirus japonicum</taxon>
    </lineage>
</organism>
<keyword evidence="1" id="KW-0677">Repeat</keyword>
<evidence type="ECO:0000313" key="4">
    <source>
        <dbReference type="Proteomes" id="UP001321479"/>
    </source>
</evidence>
<dbReference type="Pfam" id="PF12796">
    <property type="entry name" value="Ank_2"/>
    <property type="match status" value="2"/>
</dbReference>
<dbReference type="InterPro" id="IPR002110">
    <property type="entry name" value="Ankyrin_rpt"/>
</dbReference>
<evidence type="ECO:0000256" key="1">
    <source>
        <dbReference type="ARBA" id="ARBA00022737"/>
    </source>
</evidence>
<dbReference type="PROSITE" id="PS50088">
    <property type="entry name" value="ANK_REPEAT"/>
    <property type="match status" value="3"/>
</dbReference>
<dbReference type="PROSITE" id="PS50297">
    <property type="entry name" value="ANK_REP_REGION"/>
    <property type="match status" value="3"/>
</dbReference>
<dbReference type="RefSeq" id="YP_010842219.1">
    <property type="nucleotide sequence ID" value="NC_079139.1"/>
</dbReference>
<dbReference type="Gene3D" id="1.25.40.20">
    <property type="entry name" value="Ankyrin repeat-containing domain"/>
    <property type="match status" value="3"/>
</dbReference>
<keyword evidence="4" id="KW-1185">Reference proteome</keyword>
<dbReference type="GeneID" id="80558816"/>
<dbReference type="SMART" id="SM00248">
    <property type="entry name" value="ANK"/>
    <property type="match status" value="7"/>
</dbReference>
<keyword evidence="2" id="KW-0040">ANK repeat</keyword>
<dbReference type="EMBL" id="AP024483">
    <property type="protein sequence ID" value="BCS83611.1"/>
    <property type="molecule type" value="Genomic_DNA"/>
</dbReference>
<accession>A0ABM7NU73</accession>
<proteinExistence type="predicted"/>
<dbReference type="PANTHER" id="PTHR24126:SF14">
    <property type="entry name" value="ANK_REP_REGION DOMAIN-CONTAINING PROTEIN"/>
    <property type="match status" value="1"/>
</dbReference>
<protein>
    <submittedName>
        <fullName evidence="3">Ankyrin repeat protein</fullName>
    </submittedName>
</protein>
<dbReference type="Proteomes" id="UP001321479">
    <property type="component" value="Segment"/>
</dbReference>
<dbReference type="SUPFAM" id="SSF48403">
    <property type="entry name" value="Ankyrin repeat"/>
    <property type="match status" value="1"/>
</dbReference>
<name>A0ABM7NU73_9VIRU</name>
<dbReference type="Pfam" id="PF00023">
    <property type="entry name" value="Ank"/>
    <property type="match status" value="1"/>
</dbReference>
<reference evidence="3 4" key="1">
    <citation type="submission" date="2021-02" db="EMBL/GenBank/DDBJ databases">
        <title>Cotonvirus japonicus, which uses Golgi apparatus of host cells for its virion factory, phylogenetically links tailed tupanvirus and icosahedral mimivirus.</title>
        <authorList>
            <person name="Takahashi H."/>
            <person name="Fukaya S."/>
            <person name="Song C."/>
            <person name="Murata K."/>
            <person name="Takemura M."/>
        </authorList>
    </citation>
    <scope>NUCLEOTIDE SEQUENCE [LARGE SCALE GENOMIC DNA]</scope>
</reference>
<dbReference type="PANTHER" id="PTHR24126">
    <property type="entry name" value="ANKYRIN REPEAT, PH AND SEC7 DOMAIN CONTAINING PROTEIN SECG-RELATED"/>
    <property type="match status" value="1"/>
</dbReference>
<evidence type="ECO:0000313" key="3">
    <source>
        <dbReference type="EMBL" id="BCS83611.1"/>
    </source>
</evidence>
<evidence type="ECO:0000256" key="2">
    <source>
        <dbReference type="ARBA" id="ARBA00023043"/>
    </source>
</evidence>